<dbReference type="RefSeq" id="WP_062951680.1">
    <property type="nucleotide sequence ID" value="NZ_LPVY01000012.1"/>
</dbReference>
<reference evidence="3 4" key="1">
    <citation type="submission" date="2015-12" db="EMBL/GenBank/DDBJ databases">
        <title>Genome sequence of Thalassospira lucentensis MCCC 1A02072.</title>
        <authorList>
            <person name="Lu L."/>
            <person name="Lai Q."/>
            <person name="Shao Z."/>
            <person name="Qian P."/>
        </authorList>
    </citation>
    <scope>NUCLEOTIDE SEQUENCE [LARGE SCALE GENOMIC DNA]</scope>
    <source>
        <strain evidence="3 4">MCCC 1A02072</strain>
    </source>
</reference>
<dbReference type="Proteomes" id="UP000076335">
    <property type="component" value="Unassembled WGS sequence"/>
</dbReference>
<dbReference type="FunFam" id="3.10.129.10:FF:000004">
    <property type="entry name" value="Tol-pal system-associated acyl-CoA thioesterase"/>
    <property type="match status" value="1"/>
</dbReference>
<keyword evidence="2" id="KW-0378">Hydrolase</keyword>
<organism evidence="3 4">
    <name type="scientific">Thalassospira lucentensis</name>
    <dbReference type="NCBI Taxonomy" id="168935"/>
    <lineage>
        <taxon>Bacteria</taxon>
        <taxon>Pseudomonadati</taxon>
        <taxon>Pseudomonadota</taxon>
        <taxon>Alphaproteobacteria</taxon>
        <taxon>Rhodospirillales</taxon>
        <taxon>Thalassospiraceae</taxon>
        <taxon>Thalassospira</taxon>
    </lineage>
</organism>
<dbReference type="PANTHER" id="PTHR31793">
    <property type="entry name" value="4-HYDROXYBENZOYL-COA THIOESTERASE FAMILY MEMBER"/>
    <property type="match status" value="1"/>
</dbReference>
<dbReference type="PIRSF" id="PIRSF003230">
    <property type="entry name" value="YbgC"/>
    <property type="match status" value="1"/>
</dbReference>
<dbReference type="Gene3D" id="3.10.129.10">
    <property type="entry name" value="Hotdog Thioesterase"/>
    <property type="match status" value="1"/>
</dbReference>
<dbReference type="CDD" id="cd00586">
    <property type="entry name" value="4HBT"/>
    <property type="match status" value="1"/>
</dbReference>
<dbReference type="InterPro" id="IPR050563">
    <property type="entry name" value="4-hydroxybenzoyl-CoA_TE"/>
</dbReference>
<dbReference type="EMBL" id="LPVY01000012">
    <property type="protein sequence ID" value="KZB64417.1"/>
    <property type="molecule type" value="Genomic_DNA"/>
</dbReference>
<sequence length="153" mass="17495">MTDTHDTGLLGYIEGKRHIFPLMVFYEDTDAGGVVYHANYLAFAERARSAMLNLLGFSNRSVAERHKVAIAVRHCTLDFRRAARLEDRLIVESRLIKLGGASLGFEQKIMRDDELLVVIEIYLACMSLQELRAQRLPEELRMAYATYLDVNED</sequence>
<evidence type="ECO:0000313" key="4">
    <source>
        <dbReference type="Proteomes" id="UP000076335"/>
    </source>
</evidence>
<dbReference type="PANTHER" id="PTHR31793:SF37">
    <property type="entry name" value="ACYL-COA THIOESTER HYDROLASE YBGC"/>
    <property type="match status" value="1"/>
</dbReference>
<protein>
    <submittedName>
        <fullName evidence="3">Thioesterase</fullName>
    </submittedName>
</protein>
<dbReference type="AlphaFoldDB" id="A0A154L557"/>
<dbReference type="Pfam" id="PF13279">
    <property type="entry name" value="4HBT_2"/>
    <property type="match status" value="1"/>
</dbReference>
<accession>A0A154L557</accession>
<dbReference type="NCBIfam" id="TIGR00051">
    <property type="entry name" value="YbgC/FadM family acyl-CoA thioesterase"/>
    <property type="match status" value="1"/>
</dbReference>
<name>A0A154L557_9PROT</name>
<comment type="caution">
    <text evidence="3">The sequence shown here is derived from an EMBL/GenBank/DDBJ whole genome shotgun (WGS) entry which is preliminary data.</text>
</comment>
<comment type="similarity">
    <text evidence="1">Belongs to the 4-hydroxybenzoyl-CoA thioesterase family.</text>
</comment>
<dbReference type="InterPro" id="IPR006684">
    <property type="entry name" value="YbgC/YbaW"/>
</dbReference>
<evidence type="ECO:0000256" key="2">
    <source>
        <dbReference type="ARBA" id="ARBA00022801"/>
    </source>
</evidence>
<evidence type="ECO:0000313" key="3">
    <source>
        <dbReference type="EMBL" id="KZB64417.1"/>
    </source>
</evidence>
<proteinExistence type="inferred from homology"/>
<evidence type="ECO:0000256" key="1">
    <source>
        <dbReference type="ARBA" id="ARBA00005953"/>
    </source>
</evidence>
<dbReference type="SUPFAM" id="SSF54637">
    <property type="entry name" value="Thioesterase/thiol ester dehydrase-isomerase"/>
    <property type="match status" value="1"/>
</dbReference>
<dbReference type="InterPro" id="IPR029069">
    <property type="entry name" value="HotDog_dom_sf"/>
</dbReference>
<dbReference type="GO" id="GO:0047617">
    <property type="term" value="F:fatty acyl-CoA hydrolase activity"/>
    <property type="evidence" value="ECO:0007669"/>
    <property type="project" value="TreeGrafter"/>
</dbReference>
<gene>
    <name evidence="3" type="ORF">AUP42_00425</name>
</gene>